<name>A0A9N9ZEY4_9HYPO</name>
<feature type="region of interest" description="Disordered" evidence="1">
    <location>
        <begin position="116"/>
        <end position="139"/>
    </location>
</feature>
<dbReference type="EMBL" id="CABFOC020000046">
    <property type="protein sequence ID" value="CAH0053939.1"/>
    <property type="molecule type" value="Genomic_DNA"/>
</dbReference>
<evidence type="ECO:0000256" key="1">
    <source>
        <dbReference type="SAM" id="MobiDB-lite"/>
    </source>
</evidence>
<dbReference type="Proteomes" id="UP000775872">
    <property type="component" value="Unassembled WGS sequence"/>
</dbReference>
<sequence length="139" mass="15728">MALCISCYTTGLWQCHGLRNTSSFANSSEHRKYVDDVLKEELGPMDVGLRDFHDTYFKEVADLETASEPFFAESQADNNPRFDNGWSGWSEDAKQEDVLRWFSDFTGNLAAFAERRKSVPTKRRPLAKPNEPIDGSVGT</sequence>
<proteinExistence type="predicted"/>
<organism evidence="2 3">
    <name type="scientific">Clonostachys solani</name>
    <dbReference type="NCBI Taxonomy" id="160281"/>
    <lineage>
        <taxon>Eukaryota</taxon>
        <taxon>Fungi</taxon>
        <taxon>Dikarya</taxon>
        <taxon>Ascomycota</taxon>
        <taxon>Pezizomycotina</taxon>
        <taxon>Sordariomycetes</taxon>
        <taxon>Hypocreomycetidae</taxon>
        <taxon>Hypocreales</taxon>
        <taxon>Bionectriaceae</taxon>
        <taxon>Clonostachys</taxon>
    </lineage>
</organism>
<accession>A0A9N9ZEY4</accession>
<gene>
    <name evidence="2" type="ORF">CSOL1703_00015126</name>
</gene>
<keyword evidence="3" id="KW-1185">Reference proteome</keyword>
<reference evidence="2" key="1">
    <citation type="submission" date="2021-10" db="EMBL/GenBank/DDBJ databases">
        <authorList>
            <person name="Piombo E."/>
        </authorList>
    </citation>
    <scope>NUCLEOTIDE SEQUENCE</scope>
</reference>
<comment type="caution">
    <text evidence="2">The sequence shown here is derived from an EMBL/GenBank/DDBJ whole genome shotgun (WGS) entry which is preliminary data.</text>
</comment>
<protein>
    <submittedName>
        <fullName evidence="2">Uncharacterized protein</fullName>
    </submittedName>
</protein>
<evidence type="ECO:0000313" key="2">
    <source>
        <dbReference type="EMBL" id="CAH0053939.1"/>
    </source>
</evidence>
<evidence type="ECO:0000313" key="3">
    <source>
        <dbReference type="Proteomes" id="UP000775872"/>
    </source>
</evidence>
<dbReference type="OrthoDB" id="5584477at2759"/>
<dbReference type="AlphaFoldDB" id="A0A9N9ZEY4"/>